<dbReference type="Pfam" id="PF01521">
    <property type="entry name" value="Fe-S_biosyn"/>
    <property type="match status" value="1"/>
</dbReference>
<evidence type="ECO:0000313" key="2">
    <source>
        <dbReference type="EMBL" id="OOZ40688.1"/>
    </source>
</evidence>
<keyword evidence="3" id="KW-1185">Reference proteome</keyword>
<dbReference type="SUPFAM" id="SSF89360">
    <property type="entry name" value="HesB-like domain"/>
    <property type="match status" value="1"/>
</dbReference>
<organism evidence="2 3">
    <name type="scientific">Solemya pervernicosa gill symbiont</name>
    <dbReference type="NCBI Taxonomy" id="642797"/>
    <lineage>
        <taxon>Bacteria</taxon>
        <taxon>Pseudomonadati</taxon>
        <taxon>Pseudomonadota</taxon>
        <taxon>Gammaproteobacteria</taxon>
        <taxon>sulfur-oxidizing symbionts</taxon>
    </lineage>
</organism>
<sequence>MLKVTKNAAKQILESAEQGENDGLPLRIAARRADDGSIQYAIGFDSRRDGDLHFDSEGVDIVIDETGKALLQGTTVDYVEMEPGQFSFIFLNPNDPNFVPPTEED</sequence>
<dbReference type="InterPro" id="IPR000361">
    <property type="entry name" value="ATAP_core_dom"/>
</dbReference>
<gene>
    <name evidence="2" type="ORF">BOW53_06665</name>
</gene>
<accession>A0A1T2L6F4</accession>
<dbReference type="RefSeq" id="WP_078483306.1">
    <property type="nucleotide sequence ID" value="NZ_MPRL01000019.1"/>
</dbReference>
<dbReference type="AlphaFoldDB" id="A0A1T2L6F4"/>
<evidence type="ECO:0000313" key="3">
    <source>
        <dbReference type="Proteomes" id="UP000191110"/>
    </source>
</evidence>
<name>A0A1T2L6F4_9GAMM</name>
<comment type="caution">
    <text evidence="2">The sequence shown here is derived from an EMBL/GenBank/DDBJ whole genome shotgun (WGS) entry which is preliminary data.</text>
</comment>
<reference evidence="2 3" key="1">
    <citation type="submission" date="2016-11" db="EMBL/GenBank/DDBJ databases">
        <title>Mixed transmission modes and dynamic genome evolution in an obligate animal-bacterial symbiosis.</title>
        <authorList>
            <person name="Russell S.L."/>
            <person name="Corbett-Detig R.B."/>
            <person name="Cavanaugh C.M."/>
        </authorList>
    </citation>
    <scope>NUCLEOTIDE SEQUENCE [LARGE SCALE GENOMIC DNA]</scope>
    <source>
        <strain evidence="2">Sveles-Q1</strain>
    </source>
</reference>
<dbReference type="InterPro" id="IPR035903">
    <property type="entry name" value="HesB-like_dom_sf"/>
</dbReference>
<dbReference type="OrthoDB" id="9795497at2"/>
<evidence type="ECO:0000259" key="1">
    <source>
        <dbReference type="Pfam" id="PF01521"/>
    </source>
</evidence>
<feature type="domain" description="Core" evidence="1">
    <location>
        <begin position="2"/>
        <end position="93"/>
    </location>
</feature>
<dbReference type="Proteomes" id="UP000191110">
    <property type="component" value="Unassembled WGS sequence"/>
</dbReference>
<proteinExistence type="predicted"/>
<dbReference type="Gene3D" id="2.60.300.12">
    <property type="entry name" value="HesB-like domain"/>
    <property type="match status" value="1"/>
</dbReference>
<dbReference type="EMBL" id="MPRL01000019">
    <property type="protein sequence ID" value="OOZ40688.1"/>
    <property type="molecule type" value="Genomic_DNA"/>
</dbReference>
<protein>
    <submittedName>
        <fullName evidence="2">Adhesin</fullName>
    </submittedName>
</protein>